<organism evidence="6 7">
    <name type="scientific">Hydrococcus rivularis NIES-593</name>
    <dbReference type="NCBI Taxonomy" id="1921803"/>
    <lineage>
        <taxon>Bacteria</taxon>
        <taxon>Bacillati</taxon>
        <taxon>Cyanobacteriota</taxon>
        <taxon>Cyanophyceae</taxon>
        <taxon>Pleurocapsales</taxon>
        <taxon>Hydrococcaceae</taxon>
        <taxon>Hydrococcus</taxon>
    </lineage>
</organism>
<evidence type="ECO:0000256" key="5">
    <source>
        <dbReference type="SAM" id="SignalP"/>
    </source>
</evidence>
<sequence length="132" mass="14554">MLSNLKKNLTLGIAIACLLLVHASYTLANEPPNNSTRLTQAEISQRIKNLPGWTIEDGQLRRTYSFSNFVEAIAFVNRLVAPAETAGHHPDLSISYNRVTVSLTTHDAGGLTQKDFELAQIISQLFSQTQSE</sequence>
<evidence type="ECO:0000256" key="2">
    <source>
        <dbReference type="ARBA" id="ARBA00006472"/>
    </source>
</evidence>
<dbReference type="Pfam" id="PF01329">
    <property type="entry name" value="Pterin_4a"/>
    <property type="match status" value="1"/>
</dbReference>
<name>A0A1U7HQX5_9CYAN</name>
<feature type="chain" id="PRO_5012933955" description="Putative pterin-4-alpha-carbinolamine dehydratase" evidence="5">
    <location>
        <begin position="29"/>
        <end position="132"/>
    </location>
</feature>
<dbReference type="RefSeq" id="WP_073598108.1">
    <property type="nucleotide sequence ID" value="NZ_MRCB01000002.1"/>
</dbReference>
<comment type="caution">
    <text evidence="6">The sequence shown here is derived from an EMBL/GenBank/DDBJ whole genome shotgun (WGS) entry which is preliminary data.</text>
</comment>
<gene>
    <name evidence="6" type="ORF">NIES593_02605</name>
</gene>
<proteinExistence type="inferred from homology"/>
<dbReference type="GO" id="GO:0006729">
    <property type="term" value="P:tetrahydrobiopterin biosynthetic process"/>
    <property type="evidence" value="ECO:0007669"/>
    <property type="project" value="InterPro"/>
</dbReference>
<dbReference type="InterPro" id="IPR036428">
    <property type="entry name" value="PCD_sf"/>
</dbReference>
<dbReference type="CDD" id="cd00488">
    <property type="entry name" value="PCD_DCoH"/>
    <property type="match status" value="1"/>
</dbReference>
<keyword evidence="5" id="KW-0732">Signal</keyword>
<dbReference type="OrthoDB" id="9794987at2"/>
<evidence type="ECO:0000256" key="3">
    <source>
        <dbReference type="ARBA" id="ARBA00023239"/>
    </source>
</evidence>
<dbReference type="Proteomes" id="UP000186868">
    <property type="component" value="Unassembled WGS sequence"/>
</dbReference>
<dbReference type="PANTHER" id="PTHR12599:SF0">
    <property type="entry name" value="PTERIN-4-ALPHA-CARBINOLAMINE DEHYDRATASE"/>
    <property type="match status" value="1"/>
</dbReference>
<dbReference type="Gene3D" id="3.30.1360.20">
    <property type="entry name" value="Transcriptional coactivator/pterin dehydratase"/>
    <property type="match status" value="1"/>
</dbReference>
<reference evidence="6 7" key="1">
    <citation type="submission" date="2016-11" db="EMBL/GenBank/DDBJ databases">
        <title>Draft Genome Sequences of Nine Cyanobacterial Strains from Diverse Habitats.</title>
        <authorList>
            <person name="Zhu T."/>
            <person name="Hou S."/>
            <person name="Lu X."/>
            <person name="Hess W.R."/>
        </authorList>
    </citation>
    <scope>NUCLEOTIDE SEQUENCE [LARGE SCALE GENOMIC DNA]</scope>
    <source>
        <strain evidence="6 7">NIES-593</strain>
    </source>
</reference>
<dbReference type="AlphaFoldDB" id="A0A1U7HQX5"/>
<dbReference type="InterPro" id="IPR001533">
    <property type="entry name" value="Pterin_deHydtase"/>
</dbReference>
<keyword evidence="3 4" id="KW-0456">Lyase</keyword>
<dbReference type="NCBIfam" id="NF002017">
    <property type="entry name" value="PRK00823.1-2"/>
    <property type="match status" value="1"/>
</dbReference>
<evidence type="ECO:0000256" key="1">
    <source>
        <dbReference type="ARBA" id="ARBA00001554"/>
    </source>
</evidence>
<protein>
    <recommendedName>
        <fullName evidence="4">Putative pterin-4-alpha-carbinolamine dehydratase</fullName>
        <shortName evidence="4">PHS</shortName>
        <ecNumber evidence="4">4.2.1.96</ecNumber>
    </recommendedName>
    <alternativeName>
        <fullName evidence="4">4-alpha-hydroxy-tetrahydropterin dehydratase</fullName>
    </alternativeName>
    <alternativeName>
        <fullName evidence="4">Pterin carbinolamine dehydratase</fullName>
        <shortName evidence="4">PCD</shortName>
    </alternativeName>
</protein>
<evidence type="ECO:0000256" key="4">
    <source>
        <dbReference type="HAMAP-Rule" id="MF_00434"/>
    </source>
</evidence>
<evidence type="ECO:0000313" key="6">
    <source>
        <dbReference type="EMBL" id="OKH25992.1"/>
    </source>
</evidence>
<keyword evidence="7" id="KW-1185">Reference proteome</keyword>
<dbReference type="SUPFAM" id="SSF55248">
    <property type="entry name" value="PCD-like"/>
    <property type="match status" value="1"/>
</dbReference>
<evidence type="ECO:0000313" key="7">
    <source>
        <dbReference type="Proteomes" id="UP000186868"/>
    </source>
</evidence>
<comment type="catalytic activity">
    <reaction evidence="1 4">
        <text>(4aS,6R)-4a-hydroxy-L-erythro-5,6,7,8-tetrahydrobiopterin = (6R)-L-erythro-6,7-dihydrobiopterin + H2O</text>
        <dbReference type="Rhea" id="RHEA:11920"/>
        <dbReference type="ChEBI" id="CHEBI:15377"/>
        <dbReference type="ChEBI" id="CHEBI:15642"/>
        <dbReference type="ChEBI" id="CHEBI:43120"/>
        <dbReference type="EC" id="4.2.1.96"/>
    </reaction>
</comment>
<dbReference type="EMBL" id="MRCB01000002">
    <property type="protein sequence ID" value="OKH25992.1"/>
    <property type="molecule type" value="Genomic_DNA"/>
</dbReference>
<accession>A0A1U7HQX5</accession>
<dbReference type="PANTHER" id="PTHR12599">
    <property type="entry name" value="PTERIN-4-ALPHA-CARBINOLAMINE DEHYDRATASE"/>
    <property type="match status" value="1"/>
</dbReference>
<dbReference type="EC" id="4.2.1.96" evidence="4"/>
<dbReference type="GO" id="GO:0008124">
    <property type="term" value="F:4-alpha-hydroxytetrahydrobiopterin dehydratase activity"/>
    <property type="evidence" value="ECO:0007669"/>
    <property type="project" value="UniProtKB-UniRule"/>
</dbReference>
<comment type="similarity">
    <text evidence="2 4">Belongs to the pterin-4-alpha-carbinolamine dehydratase family.</text>
</comment>
<dbReference type="HAMAP" id="MF_00434">
    <property type="entry name" value="Pterin_4_alpha"/>
    <property type="match status" value="1"/>
</dbReference>
<dbReference type="STRING" id="1921803.NIES593_02605"/>
<feature type="signal peptide" evidence="5">
    <location>
        <begin position="1"/>
        <end position="28"/>
    </location>
</feature>